<dbReference type="EMBL" id="QUSM01000002">
    <property type="protein sequence ID" value="RGD74982.1"/>
    <property type="molecule type" value="Genomic_DNA"/>
</dbReference>
<evidence type="ECO:0000256" key="1">
    <source>
        <dbReference type="SAM" id="SignalP"/>
    </source>
</evidence>
<reference evidence="2 3" key="1">
    <citation type="submission" date="2018-08" db="EMBL/GenBank/DDBJ databases">
        <title>A genome reference for cultivated species of the human gut microbiota.</title>
        <authorList>
            <person name="Zou Y."/>
            <person name="Xue W."/>
            <person name="Luo G."/>
        </authorList>
    </citation>
    <scope>NUCLEOTIDE SEQUENCE [LARGE SCALE GENOMIC DNA]</scope>
    <source>
        <strain evidence="2 3">AM25-6</strain>
    </source>
</reference>
<dbReference type="RefSeq" id="WP_117531071.1">
    <property type="nucleotide sequence ID" value="NZ_QUSM01000002.1"/>
</dbReference>
<evidence type="ECO:0008006" key="4">
    <source>
        <dbReference type="Google" id="ProtNLM"/>
    </source>
</evidence>
<dbReference type="AlphaFoldDB" id="A0A3E3E0A4"/>
<feature type="chain" id="PRO_5038415571" description="DUF4825 domain-containing protein" evidence="1">
    <location>
        <begin position="20"/>
        <end position="158"/>
    </location>
</feature>
<dbReference type="PROSITE" id="PS51257">
    <property type="entry name" value="PROKAR_LIPOPROTEIN"/>
    <property type="match status" value="1"/>
</dbReference>
<proteinExistence type="predicted"/>
<accession>A0A3E3E0A4</accession>
<evidence type="ECO:0000313" key="2">
    <source>
        <dbReference type="EMBL" id="RGD74982.1"/>
    </source>
</evidence>
<organism evidence="2 3">
    <name type="scientific">Anaerofustis stercorihominis</name>
    <dbReference type="NCBI Taxonomy" id="214853"/>
    <lineage>
        <taxon>Bacteria</taxon>
        <taxon>Bacillati</taxon>
        <taxon>Bacillota</taxon>
        <taxon>Clostridia</taxon>
        <taxon>Eubacteriales</taxon>
        <taxon>Eubacteriaceae</taxon>
        <taxon>Anaerofustis</taxon>
    </lineage>
</organism>
<protein>
    <recommendedName>
        <fullName evidence="4">DUF4825 domain-containing protein</fullName>
    </recommendedName>
</protein>
<gene>
    <name evidence="2" type="ORF">DW687_01285</name>
</gene>
<sequence>MKRTKIVVMILLIMGLLTGCSDSKSEHVDLSNLTVDNIKMGSDINKIDFSKYTRSNKYSGDYRYKFDELLINTNKDKVSFIFTRLDEKGTEFKINSKGNIKTIRDVTNLLGSDFKDVSEDKKQSLRKRTYYDKMNNIKADFVYLDLDQSISWIEIYYA</sequence>
<keyword evidence="1" id="KW-0732">Signal</keyword>
<evidence type="ECO:0000313" key="3">
    <source>
        <dbReference type="Proteomes" id="UP000261212"/>
    </source>
</evidence>
<feature type="signal peptide" evidence="1">
    <location>
        <begin position="1"/>
        <end position="19"/>
    </location>
</feature>
<name>A0A3E3E0A4_9FIRM</name>
<dbReference type="Proteomes" id="UP000261212">
    <property type="component" value="Unassembled WGS sequence"/>
</dbReference>
<comment type="caution">
    <text evidence="2">The sequence shown here is derived from an EMBL/GenBank/DDBJ whole genome shotgun (WGS) entry which is preliminary data.</text>
</comment>